<feature type="compositionally biased region" description="Polar residues" evidence="1">
    <location>
        <begin position="1"/>
        <end position="23"/>
    </location>
</feature>
<organism evidence="2 3">
    <name type="scientific">Cladobotryum mycophilum</name>
    <dbReference type="NCBI Taxonomy" id="491253"/>
    <lineage>
        <taxon>Eukaryota</taxon>
        <taxon>Fungi</taxon>
        <taxon>Dikarya</taxon>
        <taxon>Ascomycota</taxon>
        <taxon>Pezizomycotina</taxon>
        <taxon>Sordariomycetes</taxon>
        <taxon>Hypocreomycetidae</taxon>
        <taxon>Hypocreales</taxon>
        <taxon>Hypocreaceae</taxon>
        <taxon>Cladobotryum</taxon>
    </lineage>
</organism>
<feature type="region of interest" description="Disordered" evidence="1">
    <location>
        <begin position="1"/>
        <end position="24"/>
    </location>
</feature>
<sequence>MDENQFGPSPFTQQGTSGFTDPQASDYPLTYSFFTSGPYSGDDSGIDMYLNIPNRTSSPSNALESPPSCTANDHFHFINPDWPDLIPNFHPVSPTGTVPERLNGGTSQGVVDIKSGSPPPHMTAPFEPISEGHPHSQPPMAGNFTPSFMPHDALYAYSPMSLPPRPPSTHQPMQTPTRTSGPTHPSHAYTTPPPSNTRRRPSVASPTKRVFAEVEDPQGGCSPQPAKKRIIKPQISIKLDTNEDFEIKKESEKSPTGNFQGMFGSIEMARQKRNRLLDMYRKPRDCCTFPAEDATFPGTDAEMLLVVKRLFDAINDWSDFREWSQALKSDMRNQVIEGLRQSILVGDGVDPAARPGDVPVDELRPSPDKLVELLPPLHTQQKRILGRVLNDQMVEWLCWELAEAAIQSQQGFTQIPHWCGADGA</sequence>
<proteinExistence type="predicted"/>
<reference evidence="2 3" key="1">
    <citation type="submission" date="2024-01" db="EMBL/GenBank/DDBJ databases">
        <title>Complete genome of Cladobotryum mycophilum ATHUM6906.</title>
        <authorList>
            <person name="Christinaki A.C."/>
            <person name="Myridakis A.I."/>
            <person name="Kouvelis V.N."/>
        </authorList>
    </citation>
    <scope>NUCLEOTIDE SEQUENCE [LARGE SCALE GENOMIC DNA]</scope>
    <source>
        <strain evidence="2 3">ATHUM6906</strain>
    </source>
</reference>
<keyword evidence="3" id="KW-1185">Reference proteome</keyword>
<protein>
    <submittedName>
        <fullName evidence="2">Uncharacterized protein</fullName>
    </submittedName>
</protein>
<name>A0ABR0SXR3_9HYPO</name>
<dbReference type="Proteomes" id="UP001338125">
    <property type="component" value="Unassembled WGS sequence"/>
</dbReference>
<feature type="region of interest" description="Disordered" evidence="1">
    <location>
        <begin position="114"/>
        <end position="207"/>
    </location>
</feature>
<gene>
    <name evidence="2" type="ORF">PT974_02276</name>
</gene>
<feature type="compositionally biased region" description="Polar residues" evidence="1">
    <location>
        <begin position="170"/>
        <end position="183"/>
    </location>
</feature>
<evidence type="ECO:0000256" key="1">
    <source>
        <dbReference type="SAM" id="MobiDB-lite"/>
    </source>
</evidence>
<evidence type="ECO:0000313" key="2">
    <source>
        <dbReference type="EMBL" id="KAK5996929.1"/>
    </source>
</evidence>
<accession>A0ABR0SXR3</accession>
<comment type="caution">
    <text evidence="2">The sequence shown here is derived from an EMBL/GenBank/DDBJ whole genome shotgun (WGS) entry which is preliminary data.</text>
</comment>
<dbReference type="EMBL" id="JAVFKD010000002">
    <property type="protein sequence ID" value="KAK5996929.1"/>
    <property type="molecule type" value="Genomic_DNA"/>
</dbReference>
<evidence type="ECO:0000313" key="3">
    <source>
        <dbReference type="Proteomes" id="UP001338125"/>
    </source>
</evidence>